<evidence type="ECO:0000313" key="9">
    <source>
        <dbReference type="EMBL" id="BAR97801.1"/>
    </source>
</evidence>
<dbReference type="STRING" id="1079.BVIR_1107"/>
<keyword evidence="4 10" id="KW-0032">Aminotransferase</keyword>
<accession>A0A0H5BC01</accession>
<dbReference type="KEGG" id="bvr:BVIR_1107"/>
<evidence type="ECO:0000259" key="8">
    <source>
        <dbReference type="Pfam" id="PF00155"/>
    </source>
</evidence>
<evidence type="ECO:0000313" key="10">
    <source>
        <dbReference type="EMBL" id="CUU41557.1"/>
    </source>
</evidence>
<name>A0A0H5BC01_BLAVI</name>
<keyword evidence="9" id="KW-0670">Pyruvate</keyword>
<dbReference type="InterPro" id="IPR015424">
    <property type="entry name" value="PyrdxlP-dep_Trfase"/>
</dbReference>
<dbReference type="AlphaFoldDB" id="A0A0H5BC01"/>
<evidence type="ECO:0000313" key="11">
    <source>
        <dbReference type="Proteomes" id="UP000065734"/>
    </source>
</evidence>
<dbReference type="InterPro" id="IPR050596">
    <property type="entry name" value="AspAT/PAT-like"/>
</dbReference>
<reference evidence="11" key="3">
    <citation type="journal article" date="2016" name="Genome Announc.">
        <title>Revised genome sequence of the purple photosynthetic bacterium Blastochloris viridis.</title>
        <authorList>
            <person name="Liu L.N."/>
            <person name="Faulkner M."/>
            <person name="Liu X."/>
            <person name="Huang F."/>
            <person name="Darby A.C."/>
            <person name="Hall N."/>
        </authorList>
    </citation>
    <scope>NUCLEOTIDE SEQUENCE [LARGE SCALE GENOMIC DNA]</scope>
    <source>
        <strain evidence="11">ATCC 19567 / DSM 133 / F</strain>
    </source>
</reference>
<proteinExistence type="inferred from homology"/>
<comment type="similarity">
    <text evidence="2">Belongs to the class-I pyridoxal-phosphate-dependent aminotransferase family.</text>
</comment>
<reference evidence="9" key="1">
    <citation type="journal article" date="2015" name="Genome Announc.">
        <title>Complete Genome Sequence of the Bacteriochlorophyll b-Producing Photosynthetic Bacterium Blastochloris viridis.</title>
        <authorList>
            <person name="Tsukatani Y."/>
            <person name="Hirose Y."/>
            <person name="Harada J."/>
            <person name="Misawa N."/>
            <person name="Mori K."/>
            <person name="Inoue K."/>
            <person name="Tamiaki H."/>
        </authorList>
    </citation>
    <scope>NUCLEOTIDE SEQUENCE [LARGE SCALE GENOMIC DNA]</scope>
    <source>
        <strain evidence="9">DSM 133</strain>
    </source>
</reference>
<gene>
    <name evidence="10" type="primary">aspC_1</name>
    <name evidence="9" type="ORF">BV133_208</name>
    <name evidence="10" type="ORF">BVIRIDIS_05500</name>
</gene>
<dbReference type="InterPro" id="IPR015421">
    <property type="entry name" value="PyrdxlP-dep_Trfase_major"/>
</dbReference>
<evidence type="ECO:0000256" key="3">
    <source>
        <dbReference type="ARBA" id="ARBA00012753"/>
    </source>
</evidence>
<dbReference type="PRINTS" id="PR00753">
    <property type="entry name" value="ACCSYNTHASE"/>
</dbReference>
<dbReference type="RefSeq" id="WP_055036770.1">
    <property type="nucleotide sequence ID" value="NZ_AP014854.2"/>
</dbReference>
<evidence type="ECO:0000256" key="5">
    <source>
        <dbReference type="ARBA" id="ARBA00022679"/>
    </source>
</evidence>
<dbReference type="CDD" id="cd00609">
    <property type="entry name" value="AAT_like"/>
    <property type="match status" value="1"/>
</dbReference>
<keyword evidence="6" id="KW-0663">Pyridoxal phosphate</keyword>
<dbReference type="GO" id="GO:0004069">
    <property type="term" value="F:L-aspartate:2-oxoglutarate aminotransferase activity"/>
    <property type="evidence" value="ECO:0007669"/>
    <property type="project" value="UniProtKB-EC"/>
</dbReference>
<dbReference type="Gene3D" id="3.40.640.10">
    <property type="entry name" value="Type I PLP-dependent aspartate aminotransferase-like (Major domain)"/>
    <property type="match status" value="1"/>
</dbReference>
<dbReference type="EMBL" id="AP014854">
    <property type="protein sequence ID" value="BAR97801.1"/>
    <property type="molecule type" value="Genomic_DNA"/>
</dbReference>
<organism evidence="10 11">
    <name type="scientific">Blastochloris viridis</name>
    <name type="common">Rhodopseudomonas viridis</name>
    <dbReference type="NCBI Taxonomy" id="1079"/>
    <lineage>
        <taxon>Bacteria</taxon>
        <taxon>Pseudomonadati</taxon>
        <taxon>Pseudomonadota</taxon>
        <taxon>Alphaproteobacteria</taxon>
        <taxon>Hyphomicrobiales</taxon>
        <taxon>Blastochloridaceae</taxon>
        <taxon>Blastochloris</taxon>
    </lineage>
</organism>
<dbReference type="EMBL" id="LN907867">
    <property type="protein sequence ID" value="CUU41557.1"/>
    <property type="molecule type" value="Genomic_DNA"/>
</dbReference>
<evidence type="ECO:0000256" key="4">
    <source>
        <dbReference type="ARBA" id="ARBA00022576"/>
    </source>
</evidence>
<evidence type="ECO:0000256" key="2">
    <source>
        <dbReference type="ARBA" id="ARBA00007441"/>
    </source>
</evidence>
<dbReference type="Proteomes" id="UP000065734">
    <property type="component" value="Chromosome I"/>
</dbReference>
<dbReference type="InterPro" id="IPR004839">
    <property type="entry name" value="Aminotransferase_I/II_large"/>
</dbReference>
<feature type="domain" description="Aminotransferase class I/classII large" evidence="8">
    <location>
        <begin position="39"/>
        <end position="385"/>
    </location>
</feature>
<dbReference type="SUPFAM" id="SSF53383">
    <property type="entry name" value="PLP-dependent transferases"/>
    <property type="match status" value="1"/>
</dbReference>
<protein>
    <recommendedName>
        <fullName evidence="3">aspartate transaminase</fullName>
        <ecNumber evidence="3">2.6.1.1</ecNumber>
    </recommendedName>
</protein>
<evidence type="ECO:0000256" key="1">
    <source>
        <dbReference type="ARBA" id="ARBA00001933"/>
    </source>
</evidence>
<dbReference type="PANTHER" id="PTHR46383">
    <property type="entry name" value="ASPARTATE AMINOTRANSFERASE"/>
    <property type="match status" value="1"/>
</dbReference>
<reference evidence="10" key="2">
    <citation type="submission" date="2015-11" db="EMBL/GenBank/DDBJ databases">
        <authorList>
            <person name="Zhang Y."/>
            <person name="Guo Z."/>
        </authorList>
    </citation>
    <scope>NUCLEOTIDE SEQUENCE</scope>
    <source>
        <strain evidence="10">1</strain>
    </source>
</reference>
<dbReference type="GO" id="GO:0006520">
    <property type="term" value="P:amino acid metabolic process"/>
    <property type="evidence" value="ECO:0007669"/>
    <property type="project" value="InterPro"/>
</dbReference>
<comment type="cofactor">
    <cofactor evidence="1">
        <name>pyridoxal 5'-phosphate</name>
        <dbReference type="ChEBI" id="CHEBI:597326"/>
    </cofactor>
</comment>
<dbReference type="PANTHER" id="PTHR46383:SF2">
    <property type="entry name" value="AMINOTRANSFERASE"/>
    <property type="match status" value="1"/>
</dbReference>
<dbReference type="EC" id="2.6.1.1" evidence="3"/>
<keyword evidence="11" id="KW-1185">Reference proteome</keyword>
<comment type="catalytic activity">
    <reaction evidence="7">
        <text>L-aspartate + 2-oxoglutarate = oxaloacetate + L-glutamate</text>
        <dbReference type="Rhea" id="RHEA:21824"/>
        <dbReference type="ChEBI" id="CHEBI:16452"/>
        <dbReference type="ChEBI" id="CHEBI:16810"/>
        <dbReference type="ChEBI" id="CHEBI:29985"/>
        <dbReference type="ChEBI" id="CHEBI:29991"/>
        <dbReference type="EC" id="2.6.1.1"/>
    </reaction>
</comment>
<dbReference type="GO" id="GO:0030170">
    <property type="term" value="F:pyridoxal phosphate binding"/>
    <property type="evidence" value="ECO:0007669"/>
    <property type="project" value="InterPro"/>
</dbReference>
<keyword evidence="5 10" id="KW-0808">Transferase</keyword>
<dbReference type="Pfam" id="PF00155">
    <property type="entry name" value="Aminotran_1_2"/>
    <property type="match status" value="1"/>
</dbReference>
<sequence>MLSPLDPLLRPAARADIAPFIVMDIMAEAARIEQAGGRVVHLEVGQPAAPAPAAARAAAARCLAEGRIGYTTALGIPSLRRRIARHYAETFGTEVSEARIVATTGSSAAFVLAFLSLFEPGDRVAIANPGYPPYRQILKALGCEPVLIRTGPETRWAITPEALADEHRKVPLAGVLVASPANPTGTMMSGQTLAALIGAAEDAGIRFVSDEIYHGLDYAFPAATAAAVSPRATVINSFSKYFCMTGWRVGWMVVPEPLVRAVERLQQNLAISVPTLSQVAAEAAFDGVAEMEAVKRGYLENRRILTEGLPRIGIDRILPVDGAFYLYANVSGFTDDSLAFARSMLAEAGVAATPGVDFDPYDGRHFIRFSYAGAADDMREAVERIGGWLKRG</sequence>
<evidence type="ECO:0000256" key="6">
    <source>
        <dbReference type="ARBA" id="ARBA00022898"/>
    </source>
</evidence>
<evidence type="ECO:0000256" key="7">
    <source>
        <dbReference type="ARBA" id="ARBA00049185"/>
    </source>
</evidence>